<dbReference type="Pfam" id="PF05916">
    <property type="entry name" value="Sld5"/>
    <property type="match status" value="1"/>
</dbReference>
<feature type="region of interest" description="Disordered" evidence="5">
    <location>
        <begin position="49"/>
        <end position="74"/>
    </location>
</feature>
<evidence type="ECO:0000256" key="4">
    <source>
        <dbReference type="ARBA" id="ARBA00023242"/>
    </source>
</evidence>
<dbReference type="SUPFAM" id="SSF158573">
    <property type="entry name" value="GINS helical bundle-like"/>
    <property type="match status" value="1"/>
</dbReference>
<reference evidence="8 9" key="1">
    <citation type="submission" date="2024-10" db="EMBL/GenBank/DDBJ databases">
        <title>Updated reference genomes for cyclostephanoid diatoms.</title>
        <authorList>
            <person name="Roberts W.R."/>
            <person name="Alverson A.J."/>
        </authorList>
    </citation>
    <scope>NUCLEOTIDE SEQUENCE [LARGE SCALE GENOMIC DNA]</scope>
    <source>
        <strain evidence="8 9">AJA232-27</strain>
    </source>
</reference>
<dbReference type="AlphaFoldDB" id="A0ABD3M2N5"/>
<dbReference type="CDD" id="cd11710">
    <property type="entry name" value="GINS_A_psf1"/>
    <property type="match status" value="1"/>
</dbReference>
<dbReference type="InterPro" id="IPR056783">
    <property type="entry name" value="PSF1_C"/>
</dbReference>
<evidence type="ECO:0008006" key="10">
    <source>
        <dbReference type="Google" id="ProtNLM"/>
    </source>
</evidence>
<comment type="caution">
    <text evidence="8">The sequence shown here is derived from an EMBL/GenBank/DDBJ whole genome shotgun (WGS) entry which is preliminary data.</text>
</comment>
<evidence type="ECO:0000313" key="8">
    <source>
        <dbReference type="EMBL" id="KAL3758254.1"/>
    </source>
</evidence>
<feature type="compositionally biased region" description="Gly residues" evidence="5">
    <location>
        <begin position="60"/>
        <end position="72"/>
    </location>
</feature>
<evidence type="ECO:0000256" key="5">
    <source>
        <dbReference type="SAM" id="MobiDB-lite"/>
    </source>
</evidence>
<gene>
    <name evidence="8" type="ORF">ACHAWU_004892</name>
</gene>
<keyword evidence="4" id="KW-0539">Nucleus</keyword>
<feature type="domain" description="GINS subunit" evidence="6">
    <location>
        <begin position="88"/>
        <end position="145"/>
    </location>
</feature>
<dbReference type="PANTHER" id="PTHR12914">
    <property type="entry name" value="PARTNER OF SLD5"/>
    <property type="match status" value="1"/>
</dbReference>
<comment type="subcellular location">
    <subcellularLocation>
        <location evidence="1">Nucleus</location>
    </subcellularLocation>
</comment>
<dbReference type="InterPro" id="IPR005339">
    <property type="entry name" value="GINS_Psf1"/>
</dbReference>
<dbReference type="InterPro" id="IPR021151">
    <property type="entry name" value="GINS_A"/>
</dbReference>
<dbReference type="Proteomes" id="UP001530293">
    <property type="component" value="Unassembled WGS sequence"/>
</dbReference>
<dbReference type="CDD" id="cd21696">
    <property type="entry name" value="GINS_B_Psf1"/>
    <property type="match status" value="1"/>
</dbReference>
<comment type="similarity">
    <text evidence="2">Belongs to the GINS1/PSF1 family.</text>
</comment>
<dbReference type="GO" id="GO:0005634">
    <property type="term" value="C:nucleus"/>
    <property type="evidence" value="ECO:0007669"/>
    <property type="project" value="UniProtKB-SubCell"/>
</dbReference>
<feature type="domain" description="DNA replication complex GINS protein PSF1 C-terminal" evidence="7">
    <location>
        <begin position="169"/>
        <end position="215"/>
    </location>
</feature>
<protein>
    <recommendedName>
        <fullName evidence="10">DNA replication complex GINS protein PSF1</fullName>
    </recommendedName>
</protein>
<evidence type="ECO:0000259" key="7">
    <source>
        <dbReference type="Pfam" id="PF24997"/>
    </source>
</evidence>
<dbReference type="PANTHER" id="PTHR12914:SF2">
    <property type="entry name" value="DNA REPLICATION COMPLEX GINS PROTEIN PSF1"/>
    <property type="match status" value="1"/>
</dbReference>
<evidence type="ECO:0000259" key="6">
    <source>
        <dbReference type="Pfam" id="PF05916"/>
    </source>
</evidence>
<accession>A0ABD3M2N5</accession>
<dbReference type="Pfam" id="PF24997">
    <property type="entry name" value="PSF1_C"/>
    <property type="match status" value="1"/>
</dbReference>
<organism evidence="8 9">
    <name type="scientific">Discostella pseudostelligera</name>
    <dbReference type="NCBI Taxonomy" id="259834"/>
    <lineage>
        <taxon>Eukaryota</taxon>
        <taxon>Sar</taxon>
        <taxon>Stramenopiles</taxon>
        <taxon>Ochrophyta</taxon>
        <taxon>Bacillariophyta</taxon>
        <taxon>Coscinodiscophyceae</taxon>
        <taxon>Thalassiosirophycidae</taxon>
        <taxon>Stephanodiscales</taxon>
        <taxon>Stephanodiscaceae</taxon>
        <taxon>Discostella</taxon>
    </lineage>
</organism>
<sequence length="222" mass="24647">MNYGSRGRELLLDLKRSDWLPAYNEEGVRSTLQEINSHTEELTVLVRASSNRRNNADDGAGSGGGDGGGAGAGPAIENRPSLILHDASIRRNKRCLLAYHAYRIDKLRILRWETSGNLPSTLKNLLSESEIDFFHEYDKLISRYQLSSSGPMSNLDLNADQYPPEENLIQVRVVQSGLGSIETEMCGTVQLEMGSMHYLPRQDIEHLIRGGSVVQLSGEESF</sequence>
<evidence type="ECO:0000256" key="3">
    <source>
        <dbReference type="ARBA" id="ARBA00022705"/>
    </source>
</evidence>
<dbReference type="EMBL" id="JALLBG020000237">
    <property type="protein sequence ID" value="KAL3758254.1"/>
    <property type="molecule type" value="Genomic_DNA"/>
</dbReference>
<evidence type="ECO:0000313" key="9">
    <source>
        <dbReference type="Proteomes" id="UP001530293"/>
    </source>
</evidence>
<keyword evidence="9" id="KW-1185">Reference proteome</keyword>
<proteinExistence type="inferred from homology"/>
<name>A0ABD3M2N5_9STRA</name>
<dbReference type="Gene3D" id="1.20.58.1030">
    <property type="match status" value="1"/>
</dbReference>
<keyword evidence="3" id="KW-0235">DNA replication</keyword>
<dbReference type="GO" id="GO:0006260">
    <property type="term" value="P:DNA replication"/>
    <property type="evidence" value="ECO:0007669"/>
    <property type="project" value="UniProtKB-KW"/>
</dbReference>
<evidence type="ECO:0000256" key="2">
    <source>
        <dbReference type="ARBA" id="ARBA00006677"/>
    </source>
</evidence>
<dbReference type="InterPro" id="IPR036224">
    <property type="entry name" value="GINS_bundle-like_dom_sf"/>
</dbReference>
<evidence type="ECO:0000256" key="1">
    <source>
        <dbReference type="ARBA" id="ARBA00004123"/>
    </source>
</evidence>